<sequence length="249" mass="27365">MIRTPADLAGRRLLVPRRSEASIDFWAASTFKVYESALASANLTLADVDLVEVYGDVHRIFDAATATDEGRRRWNLHDRNSFARAILGPLVRGEVDAVTTQGPMGKQIAAITGARRVYEQTEEVDPGRLANNGNPDLLTVSGTLVDEQPDHVAAVIRVLLEASAWDRDNPESTVDLFSRRLQTPAVELTLGYRDIPTHLGISLPDHTVAVLDAQQDFLVSQGFVANRFDLGTWIDSRPLQLARTQLTPG</sequence>
<dbReference type="EMBL" id="JARUXG010000030">
    <property type="protein sequence ID" value="MDG6783768.1"/>
    <property type="molecule type" value="Genomic_DNA"/>
</dbReference>
<dbReference type="RefSeq" id="WP_005199823.1">
    <property type="nucleotide sequence ID" value="NZ_CP136136.1"/>
</dbReference>
<dbReference type="Gene3D" id="3.40.190.10">
    <property type="entry name" value="Periplasmic binding protein-like II"/>
    <property type="match status" value="1"/>
</dbReference>
<protein>
    <recommendedName>
        <fullName evidence="2">ABC transporter substrate-binding protein</fullName>
    </recommendedName>
</protein>
<name>A0AAW6RGL3_GORRU</name>
<evidence type="ECO:0008006" key="2">
    <source>
        <dbReference type="Google" id="ProtNLM"/>
    </source>
</evidence>
<accession>A0AAW6RGL3</accession>
<proteinExistence type="predicted"/>
<evidence type="ECO:0000313" key="1">
    <source>
        <dbReference type="EMBL" id="MDG6783768.1"/>
    </source>
</evidence>
<comment type="caution">
    <text evidence="1">The sequence shown here is derived from an EMBL/GenBank/DDBJ whole genome shotgun (WGS) entry which is preliminary data.</text>
</comment>
<dbReference type="SUPFAM" id="SSF53850">
    <property type="entry name" value="Periplasmic binding protein-like II"/>
    <property type="match status" value="1"/>
</dbReference>
<organism evidence="1">
    <name type="scientific">Gordonia rubripertincta</name>
    <name type="common">Rhodococcus corallinus</name>
    <dbReference type="NCBI Taxonomy" id="36822"/>
    <lineage>
        <taxon>Bacteria</taxon>
        <taxon>Bacillati</taxon>
        <taxon>Actinomycetota</taxon>
        <taxon>Actinomycetes</taxon>
        <taxon>Mycobacteriales</taxon>
        <taxon>Gordoniaceae</taxon>
        <taxon>Gordonia</taxon>
    </lineage>
</organism>
<gene>
    <name evidence="1" type="ORF">QBL07_23425</name>
</gene>
<reference evidence="1" key="1">
    <citation type="submission" date="2023-04" db="EMBL/GenBank/DDBJ databases">
        <title>Characterization and analysis of the complete genome of Gordonia rubripertincta 112, the degrader of aromatic and aliphatic compounds.</title>
        <authorList>
            <person name="Frantsuzova E."/>
            <person name="Bogun A."/>
            <person name="Delegan Y."/>
        </authorList>
    </citation>
    <scope>NUCLEOTIDE SEQUENCE</scope>
    <source>
        <strain evidence="1">112</strain>
    </source>
</reference>
<dbReference type="AlphaFoldDB" id="A0AAW6RGL3"/>